<dbReference type="AlphaFoldDB" id="A0A382DM98"/>
<reference evidence="2" key="1">
    <citation type="submission" date="2018-05" db="EMBL/GenBank/DDBJ databases">
        <authorList>
            <person name="Lanie J.A."/>
            <person name="Ng W.-L."/>
            <person name="Kazmierczak K.M."/>
            <person name="Andrzejewski T.M."/>
            <person name="Davidsen T.M."/>
            <person name="Wayne K.J."/>
            <person name="Tettelin H."/>
            <person name="Glass J.I."/>
            <person name="Rusch D."/>
            <person name="Podicherti R."/>
            <person name="Tsui H.-C.T."/>
            <person name="Winkler M.E."/>
        </authorList>
    </citation>
    <scope>NUCLEOTIDE SEQUENCE</scope>
</reference>
<dbReference type="EMBL" id="UINC01039831">
    <property type="protein sequence ID" value="SVB38881.1"/>
    <property type="molecule type" value="Genomic_DNA"/>
</dbReference>
<proteinExistence type="predicted"/>
<accession>A0A382DM98</accession>
<dbReference type="PANTHER" id="PTHR43283:SF3">
    <property type="entry name" value="BETA-LACTAMASE FAMILY PROTEIN (AFU_ORTHOLOGUE AFUA_5G07500)"/>
    <property type="match status" value="1"/>
</dbReference>
<gene>
    <name evidence="2" type="ORF">METZ01_LOCUS191735</name>
</gene>
<evidence type="ECO:0000259" key="1">
    <source>
        <dbReference type="Pfam" id="PF00144"/>
    </source>
</evidence>
<feature type="domain" description="Beta-lactamase-related" evidence="1">
    <location>
        <begin position="89"/>
        <end position="403"/>
    </location>
</feature>
<dbReference type="SUPFAM" id="SSF56601">
    <property type="entry name" value="beta-lactamase/transpeptidase-like"/>
    <property type="match status" value="1"/>
</dbReference>
<dbReference type="Pfam" id="PF00144">
    <property type="entry name" value="Beta-lactamase"/>
    <property type="match status" value="1"/>
</dbReference>
<dbReference type="InterPro" id="IPR001466">
    <property type="entry name" value="Beta-lactam-related"/>
</dbReference>
<dbReference type="Gene3D" id="3.40.710.10">
    <property type="entry name" value="DD-peptidase/beta-lactamase superfamily"/>
    <property type="match status" value="1"/>
</dbReference>
<protein>
    <recommendedName>
        <fullName evidence="1">Beta-lactamase-related domain-containing protein</fullName>
    </recommendedName>
</protein>
<organism evidence="2">
    <name type="scientific">marine metagenome</name>
    <dbReference type="NCBI Taxonomy" id="408172"/>
    <lineage>
        <taxon>unclassified sequences</taxon>
        <taxon>metagenomes</taxon>
        <taxon>ecological metagenomes</taxon>
    </lineage>
</organism>
<evidence type="ECO:0000313" key="2">
    <source>
        <dbReference type="EMBL" id="SVB38881.1"/>
    </source>
</evidence>
<name>A0A382DM98_9ZZZZ</name>
<dbReference type="InterPro" id="IPR050789">
    <property type="entry name" value="Diverse_Enzym_Activities"/>
</dbReference>
<dbReference type="PANTHER" id="PTHR43283">
    <property type="entry name" value="BETA-LACTAMASE-RELATED"/>
    <property type="match status" value="1"/>
</dbReference>
<dbReference type="InterPro" id="IPR012338">
    <property type="entry name" value="Beta-lactam/transpept-like"/>
</dbReference>
<sequence>MARPRDRSQFLNPPKTPFDEGVRTYERGAVAALLAGWQTQRMVACPTLETDRPVGAPLASALVALSLLAAACGSDEAAAPDLSGFTLVSEIVQGYVDENGLNGASLIVVDRDAGVLHQEHFGEFGPGRISLIASSSKMIAAGVLMRLHDDGLLDIDAPVADVVDWGSGNPEITPAQLISNSSGLPGLDPINPMYFPHFCMWTPDGSIQDCAATIFTTADDDADVIPPDTEFRYGGGQWQVAGAVAEAASGKSWAELVDEIFVQPCGLGVLAFNNPWMQYGLVPGYPVGFASDPSTLAATANPSIEGGAYTTLDDYATLLLMHLRDGMCGDNRVHSTESLDRMHEDRIGRVYDGSAVDPLTGTTWGYGMGWWSDRETGRINDPGAFGTMPWLDLDDGYGAYLVLEAGFEDGIALYNEEGLSEAVHEAILTARG</sequence>